<comment type="caution">
    <text evidence="2">The sequence shown here is derived from an EMBL/GenBank/DDBJ whole genome shotgun (WGS) entry which is preliminary data.</text>
</comment>
<gene>
    <name evidence="2" type="ORF">KW502_13630</name>
</gene>
<keyword evidence="1" id="KW-1133">Transmembrane helix</keyword>
<keyword evidence="3" id="KW-1185">Reference proteome</keyword>
<dbReference type="Proteomes" id="UP000719267">
    <property type="component" value="Unassembled WGS sequence"/>
</dbReference>
<dbReference type="EMBL" id="JAHWDF010000018">
    <property type="protein sequence ID" value="MBW2962830.1"/>
    <property type="molecule type" value="Genomic_DNA"/>
</dbReference>
<evidence type="ECO:0000313" key="2">
    <source>
        <dbReference type="EMBL" id="MBW2962830.1"/>
    </source>
</evidence>
<sequence length="406" mass="46057">MNRKFIYILIVGLAIGFSSFSNFYIEELPEAKLLEKKTEYEAGSIVLKFKASALENPQLFLHYSYGSTLIKAERLNNNDIKFTIPENISTKTGQVDWKLITTKKTILKGTFKITPKNTAYPYLESYFGPTSIQAGDRDYSMLVVVPTDHYDNPLPDNTPIHIKKQFLQSISEREVFTENLMGWKNIYTEKKAGLMAVMSTCFKSSSKELVSQIFPSTATDFTINFNRNHAYADGNQLTEFVTSEIKDEFDNTIADGTTVEFVIKDQNNYYLKTAAATINGVAKAKMLHPDHPETWKVKAYIIGMAESDVITVNYQSILADFELKFIENKEILKVGLLKSYMGQVIPDGARVNLSIYHEGNYIESKKSTSNHGEVIFNLPSNFYPEKEYLLEVSTLGLTKSIEIKKQ</sequence>
<organism evidence="2 3">
    <name type="scientific">Mesonia aestuariivivens</name>
    <dbReference type="NCBI Taxonomy" id="2796128"/>
    <lineage>
        <taxon>Bacteria</taxon>
        <taxon>Pseudomonadati</taxon>
        <taxon>Bacteroidota</taxon>
        <taxon>Flavobacteriia</taxon>
        <taxon>Flavobacteriales</taxon>
        <taxon>Flavobacteriaceae</taxon>
        <taxon>Mesonia</taxon>
    </lineage>
</organism>
<protein>
    <submittedName>
        <fullName evidence="2">Uncharacterized protein</fullName>
    </submittedName>
</protein>
<keyword evidence="1" id="KW-0812">Transmembrane</keyword>
<feature type="transmembrane region" description="Helical" evidence="1">
    <location>
        <begin position="5"/>
        <end position="25"/>
    </location>
</feature>
<accession>A0ABS6W4P9</accession>
<evidence type="ECO:0000313" key="3">
    <source>
        <dbReference type="Proteomes" id="UP000719267"/>
    </source>
</evidence>
<name>A0ABS6W4P9_9FLAO</name>
<reference evidence="2 3" key="1">
    <citation type="submission" date="2021-07" db="EMBL/GenBank/DDBJ databases">
        <title>Mesonia aestuariivivens sp. nov., isolated from a tidal flat.</title>
        <authorList>
            <person name="Kim Y.-O."/>
            <person name="Yoon J.-H."/>
        </authorList>
    </citation>
    <scope>NUCLEOTIDE SEQUENCE [LARGE SCALE GENOMIC DNA]</scope>
    <source>
        <strain evidence="2 3">JHPTF-M18</strain>
    </source>
</reference>
<keyword evidence="1" id="KW-0472">Membrane</keyword>
<proteinExistence type="predicted"/>
<evidence type="ECO:0000256" key="1">
    <source>
        <dbReference type="SAM" id="Phobius"/>
    </source>
</evidence>
<dbReference type="RefSeq" id="WP_219041112.1">
    <property type="nucleotide sequence ID" value="NZ_JAHWDF010000018.1"/>
</dbReference>